<protein>
    <recommendedName>
        <fullName evidence="2">Methyltransferase type 12 domain-containing protein</fullName>
    </recommendedName>
</protein>
<feature type="region of interest" description="Disordered" evidence="1">
    <location>
        <begin position="51"/>
        <end position="72"/>
    </location>
</feature>
<dbReference type="Pfam" id="PF08242">
    <property type="entry name" value="Methyltransf_12"/>
    <property type="match status" value="1"/>
</dbReference>
<feature type="domain" description="Methyltransferase type 12" evidence="2">
    <location>
        <begin position="158"/>
        <end position="269"/>
    </location>
</feature>
<dbReference type="CDD" id="cd02440">
    <property type="entry name" value="AdoMet_MTases"/>
    <property type="match status" value="1"/>
</dbReference>
<evidence type="ECO:0000313" key="3">
    <source>
        <dbReference type="EMBL" id="GBG29517.1"/>
    </source>
</evidence>
<organism evidence="3 4">
    <name type="scientific">Hondaea fermentalgiana</name>
    <dbReference type="NCBI Taxonomy" id="2315210"/>
    <lineage>
        <taxon>Eukaryota</taxon>
        <taxon>Sar</taxon>
        <taxon>Stramenopiles</taxon>
        <taxon>Bigyra</taxon>
        <taxon>Labyrinthulomycetes</taxon>
        <taxon>Thraustochytrida</taxon>
        <taxon>Thraustochytriidae</taxon>
        <taxon>Hondaea</taxon>
    </lineage>
</organism>
<gene>
    <name evidence="3" type="ORF">FCC1311_057382</name>
</gene>
<proteinExistence type="predicted"/>
<dbReference type="EMBL" id="BEYU01000059">
    <property type="protein sequence ID" value="GBG29517.1"/>
    <property type="molecule type" value="Genomic_DNA"/>
</dbReference>
<accession>A0A2R5GF33</accession>
<sequence>MSMSSSNGAKTARGSPVCVLKRTQGTEAGPRENVLIRLPLPAPLVKAKVAPKNEGGIGKPSQAGAVATAAGRRRFARQLRTTRTTYRISAPSGSGNSERSMSAVARSVWSCPGTWDEDATREYGVSVFYQEGGRSQRRQLQLIVDAFGDVLRPKARLVDLGGGSGAFAALLRQHVAPADVLCVDPSPAMLEQAARRDGLQTLCADAGQFAALRGFDRAPWPHAASDDAKHDGMYDGVLIKEAVHLIGTMSQIKTVFTGLAEQLRPGGRLCILMRAPEPKYPLTAAARAAWEHDTPPSMVSDVCAAMQASGLVDVGHESNSEPLYMDESAWLDMIRHRIWSIFSETYFPGPTALQQLVVDTEELLLEWPRQPDTGHLVIDEEYVVIYGRAPESNPASKTSMQQQDG</sequence>
<dbReference type="SUPFAM" id="SSF53335">
    <property type="entry name" value="S-adenosyl-L-methionine-dependent methyltransferases"/>
    <property type="match status" value="1"/>
</dbReference>
<dbReference type="InterPro" id="IPR029063">
    <property type="entry name" value="SAM-dependent_MTases_sf"/>
</dbReference>
<comment type="caution">
    <text evidence="3">The sequence shown here is derived from an EMBL/GenBank/DDBJ whole genome shotgun (WGS) entry which is preliminary data.</text>
</comment>
<dbReference type="PANTHER" id="PTHR43591:SF24">
    <property type="entry name" value="2-METHOXY-6-POLYPRENYL-1,4-BENZOQUINOL METHYLASE, MITOCHONDRIAL"/>
    <property type="match status" value="1"/>
</dbReference>
<evidence type="ECO:0000259" key="2">
    <source>
        <dbReference type="Pfam" id="PF08242"/>
    </source>
</evidence>
<dbReference type="InterPro" id="IPR013217">
    <property type="entry name" value="Methyltransf_12"/>
</dbReference>
<feature type="region of interest" description="Disordered" evidence="1">
    <location>
        <begin position="1"/>
        <end position="25"/>
    </location>
</feature>
<dbReference type="GO" id="GO:0008168">
    <property type="term" value="F:methyltransferase activity"/>
    <property type="evidence" value="ECO:0007669"/>
    <property type="project" value="TreeGrafter"/>
</dbReference>
<dbReference type="PANTHER" id="PTHR43591">
    <property type="entry name" value="METHYLTRANSFERASE"/>
    <property type="match status" value="1"/>
</dbReference>
<dbReference type="Proteomes" id="UP000241890">
    <property type="component" value="Unassembled WGS sequence"/>
</dbReference>
<dbReference type="InParanoid" id="A0A2R5GF33"/>
<keyword evidence="4" id="KW-1185">Reference proteome</keyword>
<dbReference type="Gene3D" id="3.40.50.150">
    <property type="entry name" value="Vaccinia Virus protein VP39"/>
    <property type="match status" value="1"/>
</dbReference>
<reference evidence="3 4" key="1">
    <citation type="submission" date="2017-12" db="EMBL/GenBank/DDBJ databases">
        <title>Sequencing, de novo assembly and annotation of complete genome of a new Thraustochytrid species, strain FCC1311.</title>
        <authorList>
            <person name="Sedici K."/>
            <person name="Godart F."/>
            <person name="Aiese Cigliano R."/>
            <person name="Sanseverino W."/>
            <person name="Barakat M."/>
            <person name="Ortet P."/>
            <person name="Marechal E."/>
            <person name="Cagnac O."/>
            <person name="Amato A."/>
        </authorList>
    </citation>
    <scope>NUCLEOTIDE SEQUENCE [LARGE SCALE GENOMIC DNA]</scope>
</reference>
<name>A0A2R5GF33_9STRA</name>
<dbReference type="AlphaFoldDB" id="A0A2R5GF33"/>
<evidence type="ECO:0000256" key="1">
    <source>
        <dbReference type="SAM" id="MobiDB-lite"/>
    </source>
</evidence>
<evidence type="ECO:0000313" key="4">
    <source>
        <dbReference type="Proteomes" id="UP000241890"/>
    </source>
</evidence>